<keyword evidence="5" id="KW-0969">Cilium</keyword>
<evidence type="ECO:0000256" key="4">
    <source>
        <dbReference type="ARBA" id="ARBA00022729"/>
    </source>
</evidence>
<dbReference type="SUPFAM" id="SSF49899">
    <property type="entry name" value="Concanavalin A-like lectins/glucanases"/>
    <property type="match status" value="2"/>
</dbReference>
<dbReference type="InterPro" id="IPR013783">
    <property type="entry name" value="Ig-like_fold"/>
</dbReference>
<evidence type="ECO:0000256" key="3">
    <source>
        <dbReference type="ARBA" id="ARBA00022490"/>
    </source>
</evidence>
<reference evidence="10" key="1">
    <citation type="submission" date="2017-06" db="EMBL/GenBank/DDBJ databases">
        <authorList>
            <person name="Varghese N."/>
            <person name="Submissions S."/>
        </authorList>
    </citation>
    <scope>NUCLEOTIDE SEQUENCE [LARGE SCALE GENOMIC DNA]</scope>
    <source>
        <strain evidence="10">DSM 27993</strain>
    </source>
</reference>
<name>A0A238X1D9_9FLAO</name>
<dbReference type="InterPro" id="IPR000998">
    <property type="entry name" value="MAM_dom"/>
</dbReference>
<dbReference type="InterPro" id="IPR026444">
    <property type="entry name" value="Secre_tail"/>
</dbReference>
<feature type="domain" description="MAM" evidence="8">
    <location>
        <begin position="442"/>
        <end position="606"/>
    </location>
</feature>
<evidence type="ECO:0000256" key="6">
    <source>
        <dbReference type="ARBA" id="ARBA00023157"/>
    </source>
</evidence>
<keyword evidence="3" id="KW-0963">Cytoplasm</keyword>
<comment type="subcellular location">
    <subcellularLocation>
        <location evidence="1">Cell projection</location>
        <location evidence="1">Cilium</location>
    </subcellularLocation>
    <subcellularLocation>
        <location evidence="2">Cytoplasm</location>
    </subcellularLocation>
</comment>
<dbReference type="CDD" id="cd06263">
    <property type="entry name" value="MAM"/>
    <property type="match status" value="1"/>
</dbReference>
<evidence type="ECO:0000256" key="2">
    <source>
        <dbReference type="ARBA" id="ARBA00004496"/>
    </source>
</evidence>
<dbReference type="SMART" id="SM00560">
    <property type="entry name" value="LamGL"/>
    <property type="match status" value="1"/>
</dbReference>
<dbReference type="NCBIfam" id="NF012200">
    <property type="entry name" value="choice_anch_D"/>
    <property type="match status" value="2"/>
</dbReference>
<dbReference type="SMART" id="SM00137">
    <property type="entry name" value="MAM"/>
    <property type="match status" value="1"/>
</dbReference>
<sequence>MIEKIILPFKKTVFLLAFLFIAGVSYSQIWTEDFSTYVDGTTVGAASRWTTTTSGGLDWFDVRSNRFEGKDLDGVQIFTTEAIDISAYSNVSLSVDLYEIGNMESSDYIDVYYQLDTGSGFGIETLFTTNGNNSNDWNSRIASQTGLNGISVKIIIKAYNNSNDEYFRFDNIVVDGILASNPEISIEGNTIAIPGDASNTPAVADGTIIGTTNISTPITQDFVILNTGTDPLTIGAISFSGANASDFSITTSPTSPVAAASGSTAFTVQFNPSGAGTRTATISIVNDDGDENPYEFNIQGVGNGPNINIQGGSPLIDISDGNTAISISDDTDFGNIDVVAASTSHTFTIENNGNSDLSISSITSSNGDFTISGISFPITITSSSVTTFIITFDPSIASTISATITVNNTDTSGTKNPYTFNVEGGGYDFASLCGTAVTTYPYTEDFETGIGSWVQDAGDNFDWTRDSGGTPSGSTGPSKASSGSFYMYTEADGNLNNTANFVSPCFDLTGTVNPRFTFFFHMYGSSTGIINVEISTDGGLTYSSVLWSNSGAVQNSNNSSWIPVSINLSAYIGQTVKIRIQGVVGPNVTSDMAIDNVYLNNDPNPIYAPGGITAGLSVWLKANDGIHSDGQSVNLWEDQGLASDARALYAAQAPTYRDNLTKNVNFNPVVEFDNPYSSYTEDTDYSHDRTTSSQFLMGDYGLYTQEMFIVLIPDETPITNNFGFMDVYCGDAHLNVNSADATGIGFGYYTGRVTGEIICYAHDTYTTGEAGDGYAVAEIGTGSSYTNVGIINTREHATLAQQELYYNANDIETTQNDITEWMNTNDTRYFIGRSEGWESSLNARVVEVISYSTRKNDTDLTQERNRIQSYLAVKYGITLGINGTSQDYVDSDGTVIWDQSVNSGYNFDIAGIGRDDASELNQKQSKSVNEASDVSGPTQGILTIGLTDIYSTNNENIATNSVNTFNNKEFLVWGNNGADINSAATTIVVNMSDGITPAFTTDVFFTGMQRVWKVVENGGDISTAKVSIPKSAVRNISPPGSYLMFISTDGNFGPTADYRVMDEISGDLYTDYDFDGTKYITFGYAPQTVVERSIYFDGSQDYVDMEDALNLNTSEFTVSAWIKRGTNSANKSILSKRDAGYSEGYDFKINGTGKVEMSWGNSGVQKITSITTIPVDEWHQVAVIYSGGTANLYIDGVLDKTATLSAPVDTTQSFFIAAAGKNTPEAFFEGNIDEVRVWDIALSVDQLRYIMNQELVDKDITTGLSPLPLIKGYVIPTTITKNEINPIPWSALAGYYPLSIYTYTNTNDMSGNGNQGALRNLDTVDRQTAPLPYVSSADSGWDTDTTWANGDVQTIPGAKSIIAPTVDRDGDLDIDEDDRYTVDWNIVQISSNVTMNNTALSGANYGNRNVLGLIVDDTFELTSEGTTTMSDGTDTGNGITVTHYLGLDGKIDLEGGSQLIQTTNSDLVAGANGELERDQQGTASSYNYNYWSSSVSPKGAGSTNINYTVEDVLFDGSAATPAAITYLSPYAAADGNTPPPLIISRYWLWKFHGISDDYDAWGPMDETTTMLPGEGFTMKGVSGASANTDNFNYSFAGKPYNGDFTLPLTNGFDRLIGNPYPSALDANEFILDNISDGAGRNTVNVFNGALYFWHHFAKTNHNLQDYVGGYATYTLIGGAEAVSNDIRINDNNTVGSRFPERYIPVNQGFFVHAFLDPALGGTTATVSGGNIQFKNSQRKFELERFTGSNIGSLFFKGSTKNKTAKTTTYKDNEDTRQKIRLLFNSPKGHQRQLLVGVDENTTNNFDIGYDALIGDLGKDDMFWTFDGAKFVIQGVSNFNKDQELPIGITISESGLASIKVDDFENIDDNFELYIKDNLDGETYNITQNTFEINLETGEYLDRFSLVFKPRLRTLQETTLIEGIHTRMNNSISELEIRKIVDTKIESVNLYNYLGQLINSWENMLDERFISLPVKAATGAYIIKINTSDGAISKKIIIE</sequence>
<dbReference type="Gene3D" id="2.60.120.200">
    <property type="match status" value="2"/>
</dbReference>
<evidence type="ECO:0000256" key="1">
    <source>
        <dbReference type="ARBA" id="ARBA00004138"/>
    </source>
</evidence>
<dbReference type="PROSITE" id="PS50060">
    <property type="entry name" value="MAM_2"/>
    <property type="match status" value="1"/>
</dbReference>
<evidence type="ECO:0000313" key="10">
    <source>
        <dbReference type="Proteomes" id="UP000198412"/>
    </source>
</evidence>
<dbReference type="OrthoDB" id="2582440at2"/>
<keyword evidence="10" id="KW-1185">Reference proteome</keyword>
<evidence type="ECO:0000256" key="7">
    <source>
        <dbReference type="ARBA" id="ARBA00023273"/>
    </source>
</evidence>
<dbReference type="RefSeq" id="WP_089377690.1">
    <property type="nucleotide sequence ID" value="NZ_FZNX01000002.1"/>
</dbReference>
<proteinExistence type="predicted"/>
<dbReference type="Pfam" id="PF22544">
    <property type="entry name" value="HYDIN_VesB_CFA65-like_Ig"/>
    <property type="match status" value="2"/>
</dbReference>
<dbReference type="Proteomes" id="UP000198412">
    <property type="component" value="Unassembled WGS sequence"/>
</dbReference>
<keyword evidence="6" id="KW-1015">Disulfide bond</keyword>
<dbReference type="Pfam" id="PF26628">
    <property type="entry name" value="DUF8202"/>
    <property type="match status" value="1"/>
</dbReference>
<dbReference type="InterPro" id="IPR006558">
    <property type="entry name" value="LamG-like"/>
</dbReference>
<dbReference type="EMBL" id="FZNX01000002">
    <property type="protein sequence ID" value="SNR51679.1"/>
    <property type="molecule type" value="Genomic_DNA"/>
</dbReference>
<dbReference type="Gene3D" id="2.60.40.10">
    <property type="entry name" value="Immunoglobulins"/>
    <property type="match status" value="2"/>
</dbReference>
<dbReference type="NCBIfam" id="TIGR04183">
    <property type="entry name" value="Por_Secre_tail"/>
    <property type="match status" value="1"/>
</dbReference>
<evidence type="ECO:0000256" key="5">
    <source>
        <dbReference type="ARBA" id="ARBA00023069"/>
    </source>
</evidence>
<evidence type="ECO:0000313" key="9">
    <source>
        <dbReference type="EMBL" id="SNR51679.1"/>
    </source>
</evidence>
<accession>A0A238X1D9</accession>
<dbReference type="GO" id="GO:0005975">
    <property type="term" value="P:carbohydrate metabolic process"/>
    <property type="evidence" value="ECO:0007669"/>
    <property type="project" value="UniProtKB-ARBA"/>
</dbReference>
<dbReference type="InterPro" id="IPR053879">
    <property type="entry name" value="HYDIN_VesB_CFA65-like_Ig"/>
</dbReference>
<protein>
    <submittedName>
        <fullName evidence="9">Por secretion system C-terminal sorting domain-containing protein</fullName>
    </submittedName>
</protein>
<evidence type="ECO:0000259" key="8">
    <source>
        <dbReference type="PROSITE" id="PS50060"/>
    </source>
</evidence>
<organism evidence="9 10">
    <name type="scientific">Lutibacter flavus</name>
    <dbReference type="NCBI Taxonomy" id="691689"/>
    <lineage>
        <taxon>Bacteria</taxon>
        <taxon>Pseudomonadati</taxon>
        <taxon>Bacteroidota</taxon>
        <taxon>Flavobacteriia</taxon>
        <taxon>Flavobacteriales</taxon>
        <taxon>Flavobacteriaceae</taxon>
        <taxon>Lutibacter</taxon>
    </lineage>
</organism>
<dbReference type="PANTHER" id="PTHR23282">
    <property type="entry name" value="APICAL ENDOSOMAL GLYCOPROTEIN PRECURSOR"/>
    <property type="match status" value="1"/>
</dbReference>
<dbReference type="PANTHER" id="PTHR23282:SF101">
    <property type="entry name" value="MAM DOMAIN-CONTAINING PROTEIN"/>
    <property type="match status" value="1"/>
</dbReference>
<dbReference type="InterPro" id="IPR013320">
    <property type="entry name" value="ConA-like_dom_sf"/>
</dbReference>
<dbReference type="Pfam" id="PF00629">
    <property type="entry name" value="MAM"/>
    <property type="match status" value="1"/>
</dbReference>
<gene>
    <name evidence="9" type="ORF">SAMN04488111_1364</name>
</gene>
<dbReference type="GO" id="GO:0016020">
    <property type="term" value="C:membrane"/>
    <property type="evidence" value="ECO:0007669"/>
    <property type="project" value="InterPro"/>
</dbReference>
<dbReference type="Pfam" id="PF13385">
    <property type="entry name" value="Laminin_G_3"/>
    <property type="match status" value="1"/>
</dbReference>
<dbReference type="GO" id="GO:0005737">
    <property type="term" value="C:cytoplasm"/>
    <property type="evidence" value="ECO:0007669"/>
    <property type="project" value="UniProtKB-SubCell"/>
</dbReference>
<dbReference type="InterPro" id="IPR058515">
    <property type="entry name" value="DUF8202"/>
</dbReference>
<keyword evidence="4" id="KW-0732">Signal</keyword>
<dbReference type="InterPro" id="IPR051560">
    <property type="entry name" value="MAM_domain-containing"/>
</dbReference>
<keyword evidence="7" id="KW-0966">Cell projection</keyword>
<dbReference type="GO" id="GO:0004553">
    <property type="term" value="F:hydrolase activity, hydrolyzing O-glycosyl compounds"/>
    <property type="evidence" value="ECO:0007669"/>
    <property type="project" value="UniProtKB-ARBA"/>
</dbReference>